<dbReference type="AlphaFoldDB" id="A0A832ZH96"/>
<comment type="caution">
    <text evidence="1">The sequence shown here is derived from an EMBL/GenBank/DDBJ whole genome shotgun (WGS) entry which is preliminary data.</text>
</comment>
<evidence type="ECO:0000313" key="1">
    <source>
        <dbReference type="EMBL" id="HIP89457.1"/>
    </source>
</evidence>
<proteinExistence type="predicted"/>
<dbReference type="Proteomes" id="UP000653692">
    <property type="component" value="Unassembled WGS sequence"/>
</dbReference>
<organism evidence="1 2">
    <name type="scientific">Thermococcus paralvinellae</name>
    <dbReference type="NCBI Taxonomy" id="582419"/>
    <lineage>
        <taxon>Archaea</taxon>
        <taxon>Methanobacteriati</taxon>
        <taxon>Methanobacteriota</taxon>
        <taxon>Thermococci</taxon>
        <taxon>Thermococcales</taxon>
        <taxon>Thermococcaceae</taxon>
        <taxon>Thermococcus</taxon>
    </lineage>
</organism>
<accession>A0A832ZH96</accession>
<protein>
    <submittedName>
        <fullName evidence="1">Uncharacterized protein</fullName>
    </submittedName>
</protein>
<sequence>MEFQSEVSRVLDHFEGNALVEEVIGEISPEAARLIERGILELEKFPEADRRLVGSHLEEIKMGKVTVGWLPDV</sequence>
<gene>
    <name evidence="1" type="ORF">EYH24_05960</name>
</gene>
<dbReference type="EMBL" id="DQUR01000202">
    <property type="protein sequence ID" value="HIP89457.1"/>
    <property type="molecule type" value="Genomic_DNA"/>
</dbReference>
<evidence type="ECO:0000313" key="2">
    <source>
        <dbReference type="Proteomes" id="UP000653692"/>
    </source>
</evidence>
<reference evidence="1" key="1">
    <citation type="journal article" date="2020" name="ISME J.">
        <title>Gammaproteobacteria mediating utilization of methyl-, sulfur- and petroleum organic compounds in deep ocean hydrothermal plumes.</title>
        <authorList>
            <person name="Zhou Z."/>
            <person name="Liu Y."/>
            <person name="Pan J."/>
            <person name="Cron B.R."/>
            <person name="Toner B.M."/>
            <person name="Anantharaman K."/>
            <person name="Breier J.A."/>
            <person name="Dick G.J."/>
            <person name="Li M."/>
        </authorList>
    </citation>
    <scope>NUCLEOTIDE SEQUENCE</scope>
    <source>
        <strain evidence="1">SZUA-1476</strain>
    </source>
</reference>
<name>A0A832ZH96_9EURY</name>